<evidence type="ECO:0000313" key="1">
    <source>
        <dbReference type="EMBL" id="KAH6926201.1"/>
    </source>
</evidence>
<dbReference type="EMBL" id="CM023487">
    <property type="protein sequence ID" value="KAH6926201.1"/>
    <property type="molecule type" value="Genomic_DNA"/>
</dbReference>
<protein>
    <submittedName>
        <fullName evidence="1">Uncharacterized protein</fullName>
    </submittedName>
</protein>
<organism evidence="1 2">
    <name type="scientific">Hyalomma asiaticum</name>
    <name type="common">Tick</name>
    <dbReference type="NCBI Taxonomy" id="266040"/>
    <lineage>
        <taxon>Eukaryota</taxon>
        <taxon>Metazoa</taxon>
        <taxon>Ecdysozoa</taxon>
        <taxon>Arthropoda</taxon>
        <taxon>Chelicerata</taxon>
        <taxon>Arachnida</taxon>
        <taxon>Acari</taxon>
        <taxon>Parasitiformes</taxon>
        <taxon>Ixodida</taxon>
        <taxon>Ixodoidea</taxon>
        <taxon>Ixodidae</taxon>
        <taxon>Hyalomminae</taxon>
        <taxon>Hyalomma</taxon>
    </lineage>
</organism>
<name>A0ACB7RWN3_HYAAI</name>
<reference evidence="1" key="1">
    <citation type="submission" date="2020-05" db="EMBL/GenBank/DDBJ databases">
        <title>Large-scale comparative analyses of tick genomes elucidate their genetic diversity and vector capacities.</title>
        <authorList>
            <person name="Jia N."/>
            <person name="Wang J."/>
            <person name="Shi W."/>
            <person name="Du L."/>
            <person name="Sun Y."/>
            <person name="Zhan W."/>
            <person name="Jiang J."/>
            <person name="Wang Q."/>
            <person name="Zhang B."/>
            <person name="Ji P."/>
            <person name="Sakyi L.B."/>
            <person name="Cui X."/>
            <person name="Yuan T."/>
            <person name="Jiang B."/>
            <person name="Yang W."/>
            <person name="Lam T.T.-Y."/>
            <person name="Chang Q."/>
            <person name="Ding S."/>
            <person name="Wang X."/>
            <person name="Zhu J."/>
            <person name="Ruan X."/>
            <person name="Zhao L."/>
            <person name="Wei J."/>
            <person name="Que T."/>
            <person name="Du C."/>
            <person name="Cheng J."/>
            <person name="Dai P."/>
            <person name="Han X."/>
            <person name="Huang E."/>
            <person name="Gao Y."/>
            <person name="Liu J."/>
            <person name="Shao H."/>
            <person name="Ye R."/>
            <person name="Li L."/>
            <person name="Wei W."/>
            <person name="Wang X."/>
            <person name="Wang C."/>
            <person name="Yang T."/>
            <person name="Huo Q."/>
            <person name="Li W."/>
            <person name="Guo W."/>
            <person name="Chen H."/>
            <person name="Zhou L."/>
            <person name="Ni X."/>
            <person name="Tian J."/>
            <person name="Zhou Y."/>
            <person name="Sheng Y."/>
            <person name="Liu T."/>
            <person name="Pan Y."/>
            <person name="Xia L."/>
            <person name="Li J."/>
            <person name="Zhao F."/>
            <person name="Cao W."/>
        </authorList>
    </citation>
    <scope>NUCLEOTIDE SEQUENCE</scope>
    <source>
        <strain evidence="1">Hyas-2018</strain>
    </source>
</reference>
<keyword evidence="2" id="KW-1185">Reference proteome</keyword>
<accession>A0ACB7RWN3</accession>
<comment type="caution">
    <text evidence="1">The sequence shown here is derived from an EMBL/GenBank/DDBJ whole genome shotgun (WGS) entry which is preliminary data.</text>
</comment>
<evidence type="ECO:0000313" key="2">
    <source>
        <dbReference type="Proteomes" id="UP000821845"/>
    </source>
</evidence>
<gene>
    <name evidence="1" type="ORF">HPB50_015813</name>
</gene>
<dbReference type="Proteomes" id="UP000821845">
    <property type="component" value="Chromosome 7"/>
</dbReference>
<proteinExistence type="predicted"/>
<sequence length="315" mass="37079">MAAEVFRIIEGLHLGKHFPDDTVLSTLAYKPQADDLFVVSYPKCGTTWLQHIVYNILMDAEEPDDPLDQVLRMPFLEMQGAEAALYAPKPRVLKTHLPFHLNPYSPEAKYIYITRNPYDCCVSFYYHTKNNPPYEFSQGTFDEFFELFLQGRVDFGDYFDHVLSWYEHRNDPNVLFLSYEDLKKDTAQYVYRIAAFIDEERARKLQKNPELHKGIMKMSSMEYMKKTLNGSRQAPRREFNSSSKMKFLRPELLKGLHNLMEFTKKPMTDHFVRKGEVGDWKNHFSAEQIRRMKQRIADTCVGTDLMSLWKDIDIP</sequence>